<dbReference type="AlphaFoldDB" id="A0A143QP39"/>
<dbReference type="EMBL" id="CP015220">
    <property type="protein sequence ID" value="AMY24709.1"/>
    <property type="molecule type" value="Genomic_DNA"/>
</dbReference>
<dbReference type="Pfam" id="PF01903">
    <property type="entry name" value="CbiX"/>
    <property type="match status" value="2"/>
</dbReference>
<dbReference type="Gene3D" id="3.40.50.1400">
    <property type="match status" value="2"/>
</dbReference>
<reference evidence="4" key="2">
    <citation type="submission" date="2016-04" db="EMBL/GenBank/DDBJ databases">
        <title>Complete Genome and Plasmid Sequences for Rhodococcus fascians D188 and Draft Sequences for Rhodococcus spp. Isolates PBTS 1 and PBTS 2.</title>
        <authorList>
            <person name="Stamer R."/>
            <person name="Vereecke D."/>
            <person name="Zhang Y."/>
            <person name="Schilkey F."/>
            <person name="Devitt N."/>
            <person name="Randall J."/>
        </authorList>
    </citation>
    <scope>NUCLEOTIDE SEQUENCE [LARGE SCALE GENOMIC DNA]</scope>
    <source>
        <strain evidence="4">PBTS2</strain>
    </source>
</reference>
<reference evidence="3 4" key="1">
    <citation type="journal article" date="2016" name="Genome Announc.">
        <title>Complete Genome and Plasmid Sequences for Rhodococcus fascians D188 and Draft Sequences for Rhodococcus Isolates PBTS 1 and PBTS 2.</title>
        <authorList>
            <person name="Stamler R.A."/>
            <person name="Vereecke D."/>
            <person name="Zhang Y."/>
            <person name="Schilkey F."/>
            <person name="Devitt N."/>
            <person name="Randall J.J."/>
        </authorList>
    </citation>
    <scope>NUCLEOTIDE SEQUENCE [LARGE SCALE GENOMIC DNA]</scope>
    <source>
        <strain evidence="3 4">PBTS2</strain>
    </source>
</reference>
<evidence type="ECO:0000256" key="2">
    <source>
        <dbReference type="ARBA" id="ARBA00023239"/>
    </source>
</evidence>
<accession>A0A143QP39</accession>
<dbReference type="GO" id="GO:0016852">
    <property type="term" value="F:sirohydrochlorin cobaltochelatase activity"/>
    <property type="evidence" value="ECO:0007669"/>
    <property type="project" value="UniProtKB-EC"/>
</dbReference>
<dbReference type="PANTHER" id="PTHR33542:SF5">
    <property type="entry name" value="FERROCHELATASE CHE1"/>
    <property type="match status" value="1"/>
</dbReference>
<dbReference type="InterPro" id="IPR050963">
    <property type="entry name" value="Sirohydro_Cobaltochel/CbiX"/>
</dbReference>
<keyword evidence="1" id="KW-0479">Metal-binding</keyword>
<dbReference type="SUPFAM" id="SSF53800">
    <property type="entry name" value="Chelatase"/>
    <property type="match status" value="1"/>
</dbReference>
<dbReference type="PATRIC" id="fig|1653479.3.peg.3469"/>
<protein>
    <submittedName>
        <fullName evidence="3">Sirohydrochlorin cobaltochelatase</fullName>
        <ecNumber evidence="3">4.99.1.3</ecNumber>
    </submittedName>
</protein>
<dbReference type="PANTHER" id="PTHR33542">
    <property type="entry name" value="SIROHYDROCHLORIN FERROCHELATASE, CHLOROPLASTIC"/>
    <property type="match status" value="1"/>
</dbReference>
<proteinExistence type="predicted"/>
<keyword evidence="4" id="KW-1185">Reference proteome</keyword>
<dbReference type="Proteomes" id="UP000076038">
    <property type="component" value="Chromosome"/>
</dbReference>
<dbReference type="EC" id="4.99.1.3" evidence="3"/>
<gene>
    <name evidence="3" type="primary">cbiX_1</name>
    <name evidence="3" type="ORF">A3Q41_03418</name>
</gene>
<sequence>MEPTLVLVAHGTRNPRGVEMVAALADAVSKQIVTTRVAFVDVLGPSPSEVLRDTPESAVVVPAFLASGYHVRTDVPREITDSAHSSVAVTRALGPDPVLARVMVDRLRDAGWRAGQSIVLAAAGSSDPRALQEHRIAAAMLADAARTPVKIGYVATSTPTVAQAVSGLREAGHDRVFVASYLLARGLFHNRLADVGADGVGAPLGVHPAIVDLVVERYHEGVRLLAGSEFSTVTEELSPARRR</sequence>
<evidence type="ECO:0000313" key="4">
    <source>
        <dbReference type="Proteomes" id="UP000076038"/>
    </source>
</evidence>
<dbReference type="CDD" id="cd03416">
    <property type="entry name" value="CbiX_SirB_N"/>
    <property type="match status" value="1"/>
</dbReference>
<name>A0A143QP39_RHOFA</name>
<dbReference type="KEGG" id="rhs:A3Q41_03418"/>
<evidence type="ECO:0000313" key="3">
    <source>
        <dbReference type="EMBL" id="AMY24709.1"/>
    </source>
</evidence>
<organism evidence="3 4">
    <name type="scientific">Rhodococcoides fascians</name>
    <name type="common">Rhodococcus fascians</name>
    <dbReference type="NCBI Taxonomy" id="1828"/>
    <lineage>
        <taxon>Bacteria</taxon>
        <taxon>Bacillati</taxon>
        <taxon>Actinomycetota</taxon>
        <taxon>Actinomycetes</taxon>
        <taxon>Mycobacteriales</taxon>
        <taxon>Nocardiaceae</taxon>
        <taxon>Rhodococcoides</taxon>
    </lineage>
</organism>
<dbReference type="GO" id="GO:0046872">
    <property type="term" value="F:metal ion binding"/>
    <property type="evidence" value="ECO:0007669"/>
    <property type="project" value="UniProtKB-KW"/>
</dbReference>
<evidence type="ECO:0000256" key="1">
    <source>
        <dbReference type="ARBA" id="ARBA00022723"/>
    </source>
</evidence>
<keyword evidence="2 3" id="KW-0456">Lyase</keyword>
<dbReference type="InterPro" id="IPR002762">
    <property type="entry name" value="CbiX-like"/>
</dbReference>